<evidence type="ECO:0000256" key="4">
    <source>
        <dbReference type="ARBA" id="ARBA00022574"/>
    </source>
</evidence>
<keyword evidence="7" id="KW-0539">Nucleus</keyword>
<dbReference type="SUPFAM" id="SSF75011">
    <property type="entry name" value="3-carboxy-cis,cis-mucoante lactonizing enzyme"/>
    <property type="match status" value="1"/>
</dbReference>
<keyword evidence="4 8" id="KW-0853">WD repeat</keyword>
<dbReference type="InterPro" id="IPR036322">
    <property type="entry name" value="WD40_repeat_dom_sf"/>
</dbReference>
<dbReference type="EMBL" id="JARIHO010000005">
    <property type="protein sequence ID" value="KAJ7361582.1"/>
    <property type="molecule type" value="Genomic_DNA"/>
</dbReference>
<evidence type="ECO:0000313" key="11">
    <source>
        <dbReference type="EMBL" id="KAJ7361582.1"/>
    </source>
</evidence>
<feature type="region of interest" description="Disordered" evidence="9">
    <location>
        <begin position="904"/>
        <end position="965"/>
    </location>
</feature>
<name>A0AAD7F1K8_9AGAR</name>
<dbReference type="GO" id="GO:0003723">
    <property type="term" value="F:RNA binding"/>
    <property type="evidence" value="ECO:0007669"/>
    <property type="project" value="InterPro"/>
</dbReference>
<feature type="repeat" description="WD" evidence="8">
    <location>
        <begin position="316"/>
        <end position="357"/>
    </location>
</feature>
<evidence type="ECO:0000256" key="7">
    <source>
        <dbReference type="ARBA" id="ARBA00023242"/>
    </source>
</evidence>
<accession>A0AAD7F1K8</accession>
<dbReference type="GO" id="GO:0045943">
    <property type="term" value="P:positive regulation of transcription by RNA polymerase I"/>
    <property type="evidence" value="ECO:0007669"/>
    <property type="project" value="InterPro"/>
</dbReference>
<evidence type="ECO:0000256" key="8">
    <source>
        <dbReference type="PROSITE-ProRule" id="PRU00221"/>
    </source>
</evidence>
<evidence type="ECO:0000256" key="2">
    <source>
        <dbReference type="ARBA" id="ARBA00022517"/>
    </source>
</evidence>
<dbReference type="Pfam" id="PF23869">
    <property type="entry name" value="Beta-prop_WDR75_1st"/>
    <property type="match status" value="1"/>
</dbReference>
<evidence type="ECO:0000256" key="9">
    <source>
        <dbReference type="SAM" id="MobiDB-lite"/>
    </source>
</evidence>
<dbReference type="GO" id="GO:0006364">
    <property type="term" value="P:rRNA processing"/>
    <property type="evidence" value="ECO:0007669"/>
    <property type="project" value="UniProtKB-KW"/>
</dbReference>
<proteinExistence type="predicted"/>
<dbReference type="InterPro" id="IPR015943">
    <property type="entry name" value="WD40/YVTN_repeat-like_dom_sf"/>
</dbReference>
<evidence type="ECO:0000256" key="1">
    <source>
        <dbReference type="ARBA" id="ARBA00004604"/>
    </source>
</evidence>
<dbReference type="InterPro" id="IPR057644">
    <property type="entry name" value="Beta-prop_WDR75_2nd"/>
</dbReference>
<dbReference type="PROSITE" id="PS50082">
    <property type="entry name" value="WD_REPEATS_2"/>
    <property type="match status" value="2"/>
</dbReference>
<dbReference type="Pfam" id="PF23769">
    <property type="entry name" value="Beta-prop_WDR75_2nd"/>
    <property type="match status" value="1"/>
</dbReference>
<feature type="compositionally biased region" description="Low complexity" evidence="9">
    <location>
        <begin position="934"/>
        <end position="955"/>
    </location>
</feature>
<feature type="repeat" description="WD" evidence="8">
    <location>
        <begin position="269"/>
        <end position="293"/>
    </location>
</feature>
<gene>
    <name evidence="11" type="ORF">DFH08DRAFT_378512</name>
</gene>
<dbReference type="InterPro" id="IPR001680">
    <property type="entry name" value="WD40_rpt"/>
</dbReference>
<comment type="caution">
    <text evidence="11">The sequence shown here is derived from an EMBL/GenBank/DDBJ whole genome shotgun (WGS) entry which is preliminary data.</text>
</comment>
<feature type="region of interest" description="Disordered" evidence="9">
    <location>
        <begin position="1"/>
        <end position="62"/>
    </location>
</feature>
<keyword evidence="2" id="KW-0690">Ribosome biogenesis</keyword>
<evidence type="ECO:0000256" key="5">
    <source>
        <dbReference type="ARBA" id="ARBA00022737"/>
    </source>
</evidence>
<sequence length="965" mass="104375">MVASGLRQPHQIPLPHSPASHPNPKSAAMSRKGKGKAKEPTVAAPKRRVQVPSTEPSSGPSWDWTSLTDSLVSNVAPIFTKDGSYFFSLVGSSVRIYAVTTGKIVSTLSIPRPTGYDASSDTLTCAVLNPHNAFQLITGSLAGVLAVWDFLEATLLQIVDIAQPIHHICVHENFKDSVFVTASRPGKKAVVDDNAIVLRVSLKPADAASQSTVQKSSEITPIGKIRLPTGLAFSPGGAWLVAVAGHKAYVASTASFKSGFTKYVSPERLTCLAFHPTEDYFATGDEKGNIRLWYCLNEQLPVKPVGVEKKTQTTTLHWHAHAVSSIAFTSNGAYLLSGGEESVLVIWQLHTGKREFLPRIGSPIKTISVSKVASGEEEYLLGLADSTYIFVGAASLKISRSYSRIKLDPATNAPSTSKHPPTPLSVHSLTSTLILPSSHPASLQIYSPLSSTLVSELEVSPSNRVSRRDDKPIEPSRVDRATISPSGDWMATIDTREGDEDTHGESYLKIWRWDRKTGFWILNTRIDRPHGLEKVLHVAFSPATEGQPVLLVTTGKDRNIKTFRIQTAKNKSAASEEFWVARSTLSLQNECPSYISWSPDASLLAVTLPNRVALFNPSTNLLRHSVAFPEFGPIDAAYFIGKGRYLAVVGPLNLALWDLVDQRVRWHYKSSTPIRSLVSHPRDDTFAIVCSSSNEERPKSRVALFSVGSAQPTKSLSLPFGFRNIAWYPFVASSSFSLVGVTHDWKVVVLGENIHLAKEEGAVSRELASHAAPQRRTLFQDIFGKSAFGEQTNATQPSAVPASASSSRPWTGREGAGAFDDPAYLLPPLEKLFEPLMSGFLKLRVVEPSAPPLAVAENEDVDMDSQGHTTVTGADRKRMLAEGEIEALVGLFRKQTLKAKAPVIVGTTPRRNGLVNGQTNGTSSRPHPKPHGTPAPSKAVVSSPAAASTPSTPVVNGKKRKKSLG</sequence>
<keyword evidence="6" id="KW-0804">Transcription</keyword>
<dbReference type="PANTHER" id="PTHR44215">
    <property type="entry name" value="WD REPEAT-CONTAINING PROTEIN 75"/>
    <property type="match status" value="1"/>
</dbReference>
<feature type="compositionally biased region" description="Polar residues" evidence="9">
    <location>
        <begin position="51"/>
        <end position="62"/>
    </location>
</feature>
<keyword evidence="12" id="KW-1185">Reference proteome</keyword>
<feature type="domain" description="WD repeat-containing protein 75 second beta-propeller" evidence="10">
    <location>
        <begin position="427"/>
        <end position="695"/>
    </location>
</feature>
<feature type="region of interest" description="Disordered" evidence="9">
    <location>
        <begin position="792"/>
        <end position="813"/>
    </location>
</feature>
<dbReference type="PROSITE" id="PS50294">
    <property type="entry name" value="WD_REPEATS_REGION"/>
    <property type="match status" value="1"/>
</dbReference>
<dbReference type="PANTHER" id="PTHR44215:SF1">
    <property type="entry name" value="WD REPEAT-CONTAINING PROTEIN 75"/>
    <property type="match status" value="1"/>
</dbReference>
<dbReference type="SUPFAM" id="SSF50978">
    <property type="entry name" value="WD40 repeat-like"/>
    <property type="match status" value="1"/>
</dbReference>
<feature type="compositionally biased region" description="Low complexity" evidence="9">
    <location>
        <begin position="797"/>
        <end position="809"/>
    </location>
</feature>
<feature type="compositionally biased region" description="Polar residues" evidence="9">
    <location>
        <begin position="915"/>
        <end position="925"/>
    </location>
</feature>
<evidence type="ECO:0000256" key="3">
    <source>
        <dbReference type="ARBA" id="ARBA00022552"/>
    </source>
</evidence>
<dbReference type="GO" id="GO:2000234">
    <property type="term" value="P:positive regulation of rRNA processing"/>
    <property type="evidence" value="ECO:0007669"/>
    <property type="project" value="TreeGrafter"/>
</dbReference>
<keyword evidence="3" id="KW-0698">rRNA processing</keyword>
<organism evidence="11 12">
    <name type="scientific">Mycena albidolilacea</name>
    <dbReference type="NCBI Taxonomy" id="1033008"/>
    <lineage>
        <taxon>Eukaryota</taxon>
        <taxon>Fungi</taxon>
        <taxon>Dikarya</taxon>
        <taxon>Basidiomycota</taxon>
        <taxon>Agaricomycotina</taxon>
        <taxon>Agaricomycetes</taxon>
        <taxon>Agaricomycetidae</taxon>
        <taxon>Agaricales</taxon>
        <taxon>Marasmiineae</taxon>
        <taxon>Mycenaceae</taxon>
        <taxon>Mycena</taxon>
    </lineage>
</organism>
<dbReference type="InterPro" id="IPR053826">
    <property type="entry name" value="WDR75"/>
</dbReference>
<comment type="subcellular location">
    <subcellularLocation>
        <location evidence="1">Nucleus</location>
        <location evidence="1">Nucleolus</location>
    </subcellularLocation>
</comment>
<protein>
    <submittedName>
        <fullName evidence="11">WD40 repeat-like protein</fullName>
    </submittedName>
</protein>
<dbReference type="AlphaFoldDB" id="A0AAD7F1K8"/>
<dbReference type="Gene3D" id="2.130.10.10">
    <property type="entry name" value="YVTN repeat-like/Quinoprotein amine dehydrogenase"/>
    <property type="match status" value="3"/>
</dbReference>
<dbReference type="SMART" id="SM00320">
    <property type="entry name" value="WD40"/>
    <property type="match status" value="5"/>
</dbReference>
<evidence type="ECO:0000256" key="6">
    <source>
        <dbReference type="ARBA" id="ARBA00023163"/>
    </source>
</evidence>
<evidence type="ECO:0000313" key="12">
    <source>
        <dbReference type="Proteomes" id="UP001218218"/>
    </source>
</evidence>
<keyword evidence="5" id="KW-0677">Repeat</keyword>
<reference evidence="11" key="1">
    <citation type="submission" date="2023-03" db="EMBL/GenBank/DDBJ databases">
        <title>Massive genome expansion in bonnet fungi (Mycena s.s.) driven by repeated elements and novel gene families across ecological guilds.</title>
        <authorList>
            <consortium name="Lawrence Berkeley National Laboratory"/>
            <person name="Harder C.B."/>
            <person name="Miyauchi S."/>
            <person name="Viragh M."/>
            <person name="Kuo A."/>
            <person name="Thoen E."/>
            <person name="Andreopoulos B."/>
            <person name="Lu D."/>
            <person name="Skrede I."/>
            <person name="Drula E."/>
            <person name="Henrissat B."/>
            <person name="Morin E."/>
            <person name="Kohler A."/>
            <person name="Barry K."/>
            <person name="LaButti K."/>
            <person name="Morin E."/>
            <person name="Salamov A."/>
            <person name="Lipzen A."/>
            <person name="Mereny Z."/>
            <person name="Hegedus B."/>
            <person name="Baldrian P."/>
            <person name="Stursova M."/>
            <person name="Weitz H."/>
            <person name="Taylor A."/>
            <person name="Grigoriev I.V."/>
            <person name="Nagy L.G."/>
            <person name="Martin F."/>
            <person name="Kauserud H."/>
        </authorList>
    </citation>
    <scope>NUCLEOTIDE SEQUENCE</scope>
    <source>
        <strain evidence="11">CBHHK002</strain>
    </source>
</reference>
<evidence type="ECO:0000259" key="10">
    <source>
        <dbReference type="Pfam" id="PF23769"/>
    </source>
</evidence>
<dbReference type="GO" id="GO:0032040">
    <property type="term" value="C:small-subunit processome"/>
    <property type="evidence" value="ECO:0007669"/>
    <property type="project" value="InterPro"/>
</dbReference>
<dbReference type="Proteomes" id="UP001218218">
    <property type="component" value="Unassembled WGS sequence"/>
</dbReference>